<feature type="region of interest" description="Disordered" evidence="1">
    <location>
        <begin position="70"/>
        <end position="95"/>
    </location>
</feature>
<accession>A0A3N0Z1X3</accession>
<protein>
    <submittedName>
        <fullName evidence="2">Uncharacterized protein</fullName>
    </submittedName>
</protein>
<keyword evidence="3" id="KW-1185">Reference proteome</keyword>
<reference evidence="2 3" key="1">
    <citation type="submission" date="2018-10" db="EMBL/GenBank/DDBJ databases">
        <title>Genome assembly for a Yunnan-Guizhou Plateau 3E fish, Anabarilius grahami (Regan), and its evolutionary and genetic applications.</title>
        <authorList>
            <person name="Jiang W."/>
        </authorList>
    </citation>
    <scope>NUCLEOTIDE SEQUENCE [LARGE SCALE GENOMIC DNA]</scope>
    <source>
        <strain evidence="2">AG-KIZ</strain>
        <tissue evidence="2">Muscle</tissue>
    </source>
</reference>
<name>A0A3N0Z1X3_ANAGA</name>
<feature type="compositionally biased region" description="Polar residues" evidence="1">
    <location>
        <begin position="71"/>
        <end position="88"/>
    </location>
</feature>
<dbReference type="EMBL" id="RJVU01016772">
    <property type="protein sequence ID" value="ROL52291.1"/>
    <property type="molecule type" value="Genomic_DNA"/>
</dbReference>
<evidence type="ECO:0000313" key="3">
    <source>
        <dbReference type="Proteomes" id="UP000281406"/>
    </source>
</evidence>
<feature type="region of interest" description="Disordered" evidence="1">
    <location>
        <begin position="108"/>
        <end position="128"/>
    </location>
</feature>
<proteinExistence type="predicted"/>
<dbReference type="Proteomes" id="UP000281406">
    <property type="component" value="Unassembled WGS sequence"/>
</dbReference>
<dbReference type="AlphaFoldDB" id="A0A3N0Z1X3"/>
<evidence type="ECO:0000313" key="2">
    <source>
        <dbReference type="EMBL" id="ROL52291.1"/>
    </source>
</evidence>
<comment type="caution">
    <text evidence="2">The sequence shown here is derived from an EMBL/GenBank/DDBJ whole genome shotgun (WGS) entry which is preliminary data.</text>
</comment>
<sequence>MPAHVQGITQASINVWICAQMKHQTRSAPPTLGFIISEAPPTAVTSSVKLLPLECVNKCWDIPIKGASGRAETTQCPATVDRQGTTGVTAEEARHPRVTRRELLRPGIVAGLAERPPEGTEDTQAPYNEVNTVCLRRGPPSGS</sequence>
<gene>
    <name evidence="2" type="ORF">DPX16_1907</name>
</gene>
<organism evidence="2 3">
    <name type="scientific">Anabarilius grahami</name>
    <name type="common">Kanglang fish</name>
    <name type="synonym">Barilius grahami</name>
    <dbReference type="NCBI Taxonomy" id="495550"/>
    <lineage>
        <taxon>Eukaryota</taxon>
        <taxon>Metazoa</taxon>
        <taxon>Chordata</taxon>
        <taxon>Craniata</taxon>
        <taxon>Vertebrata</taxon>
        <taxon>Euteleostomi</taxon>
        <taxon>Actinopterygii</taxon>
        <taxon>Neopterygii</taxon>
        <taxon>Teleostei</taxon>
        <taxon>Ostariophysi</taxon>
        <taxon>Cypriniformes</taxon>
        <taxon>Xenocyprididae</taxon>
        <taxon>Xenocypridinae</taxon>
        <taxon>Xenocypridinae incertae sedis</taxon>
        <taxon>Anabarilius</taxon>
    </lineage>
</organism>
<evidence type="ECO:0000256" key="1">
    <source>
        <dbReference type="SAM" id="MobiDB-lite"/>
    </source>
</evidence>